<feature type="compositionally biased region" description="Low complexity" evidence="3">
    <location>
        <begin position="506"/>
        <end position="516"/>
    </location>
</feature>
<reference evidence="4 5" key="1">
    <citation type="submission" date="2020-06" db="EMBL/GenBank/DDBJ databases">
        <authorList>
            <consortium name="Wellcome Sanger Institute Data Sharing"/>
        </authorList>
    </citation>
    <scope>NUCLEOTIDE SEQUENCE [LARGE SCALE GENOMIC DNA]</scope>
</reference>
<sequence length="533" mass="60720">MVWRIRGVLGGRRCGRFPGHLPELRPPRLSPASVPLRSPAVGTMNRAEDAPLKAAPAEPEGPADAAGYEALVAALRQREAEVLLAAQLGNALLLENRQLREEYGDSLEELEQDRYALRLRLEHCRAEWEVQVSDLEQDVSELKAQVERLTHGLMAAERGRSHDQQEHQEQQQRLRDQLHTAMEVERAVSSELQALKQDAQEKRSCSPQEEELLGAMREQVLRLSQKEKVLQQRLDSVCQENAELRENLSSLHTQINLQEQRSQQQIQQLVEEVQRLQEMNQDLRLQVQQLQEEEASLQHPGQGDTSLLSELELSMDNLELWPDREQVTRDVLSMLDLLSPVPCQDDGLQGMLVHLRRVVEGLVEDLNGATVAEKGGDCGNAGQIRELRDQVARLNEENVQMKQSLDGRGPEEELLQQALRDRDEAISKKTAVEMELVRSRNDLMNLNNQLLEAVQRKLELSQELEAWQEDIQVIINQQLRSQQQSEQTRPKAAAHPLSFLRRSRRLSSTSSCASEPSSERSRAAWRDWLKRGK</sequence>
<evidence type="ECO:0000256" key="2">
    <source>
        <dbReference type="SAM" id="Coils"/>
    </source>
</evidence>
<reference evidence="4" key="2">
    <citation type="submission" date="2025-08" db="UniProtKB">
        <authorList>
            <consortium name="Ensembl"/>
        </authorList>
    </citation>
    <scope>IDENTIFICATION</scope>
</reference>
<feature type="coiled-coil region" evidence="2">
    <location>
        <begin position="93"/>
        <end position="152"/>
    </location>
</feature>
<dbReference type="GeneTree" id="ENSGT00940000165761"/>
<feature type="compositionally biased region" description="Basic and acidic residues" evidence="3">
    <location>
        <begin position="517"/>
        <end position="533"/>
    </location>
</feature>
<gene>
    <name evidence="4" type="primary">si:ch211-235m3.5</name>
</gene>
<feature type="region of interest" description="Disordered" evidence="3">
    <location>
        <begin position="482"/>
        <end position="533"/>
    </location>
</feature>
<evidence type="ECO:0000313" key="5">
    <source>
        <dbReference type="Proteomes" id="UP000694580"/>
    </source>
</evidence>
<dbReference type="InterPro" id="IPR051149">
    <property type="entry name" value="Spindly/BICDR_Dynein_Adapter"/>
</dbReference>
<evidence type="ECO:0000313" key="4">
    <source>
        <dbReference type="Ensembl" id="ENSDCDP00010012212.1"/>
    </source>
</evidence>
<dbReference type="Proteomes" id="UP000694580">
    <property type="component" value="Chromosome 13"/>
</dbReference>
<keyword evidence="1 2" id="KW-0175">Coiled coil</keyword>
<dbReference type="PANTHER" id="PTHR32123">
    <property type="entry name" value="BICD FAMILY-LIKE CARGO ADAPTER"/>
    <property type="match status" value="1"/>
</dbReference>
<organism evidence="4 5">
    <name type="scientific">Denticeps clupeoides</name>
    <name type="common">denticle herring</name>
    <dbReference type="NCBI Taxonomy" id="299321"/>
    <lineage>
        <taxon>Eukaryota</taxon>
        <taxon>Metazoa</taxon>
        <taxon>Chordata</taxon>
        <taxon>Craniata</taxon>
        <taxon>Vertebrata</taxon>
        <taxon>Euteleostomi</taxon>
        <taxon>Actinopterygii</taxon>
        <taxon>Neopterygii</taxon>
        <taxon>Teleostei</taxon>
        <taxon>Clupei</taxon>
        <taxon>Clupeiformes</taxon>
        <taxon>Denticipitoidei</taxon>
        <taxon>Denticipitidae</taxon>
        <taxon>Denticeps</taxon>
    </lineage>
</organism>
<name>A0AAY4ATR3_9TELE</name>
<evidence type="ECO:0000256" key="3">
    <source>
        <dbReference type="SAM" id="MobiDB-lite"/>
    </source>
</evidence>
<evidence type="ECO:0000256" key="1">
    <source>
        <dbReference type="ARBA" id="ARBA00023054"/>
    </source>
</evidence>
<proteinExistence type="predicted"/>
<protein>
    <submittedName>
        <fullName evidence="4">Uncharacterized protein</fullName>
    </submittedName>
</protein>
<dbReference type="Ensembl" id="ENSDCDT00010012804.1">
    <property type="protein sequence ID" value="ENSDCDP00010012212.1"/>
    <property type="gene ID" value="ENSDCDG00010005457.1"/>
</dbReference>
<feature type="coiled-coil region" evidence="2">
    <location>
        <begin position="429"/>
        <end position="477"/>
    </location>
</feature>
<dbReference type="AlphaFoldDB" id="A0AAY4ATR3"/>
<accession>A0AAY4ATR3</accession>
<reference evidence="4" key="3">
    <citation type="submission" date="2025-09" db="UniProtKB">
        <authorList>
            <consortium name="Ensembl"/>
        </authorList>
    </citation>
    <scope>IDENTIFICATION</scope>
</reference>
<dbReference type="GO" id="GO:0047496">
    <property type="term" value="P:vesicle transport along microtubule"/>
    <property type="evidence" value="ECO:0007669"/>
    <property type="project" value="TreeGrafter"/>
</dbReference>
<dbReference type="PANTHER" id="PTHR32123:SF10">
    <property type="entry name" value="BICD FAMILY-LIKE CARGO ADAPTER 1-RELATED"/>
    <property type="match status" value="1"/>
</dbReference>
<dbReference type="GO" id="GO:0055107">
    <property type="term" value="P:Golgi to secretory granule transport"/>
    <property type="evidence" value="ECO:0007669"/>
    <property type="project" value="TreeGrafter"/>
</dbReference>
<keyword evidence="5" id="KW-1185">Reference proteome</keyword>
<feature type="coiled-coil region" evidence="2">
    <location>
        <begin position="227"/>
        <end position="296"/>
    </location>
</feature>